<protein>
    <submittedName>
        <fullName evidence="3">Formylglycine-generating enzyme required for sulfatase activity</fullName>
    </submittedName>
</protein>
<dbReference type="SUPFAM" id="SSF56436">
    <property type="entry name" value="C-type lectin-like"/>
    <property type="match status" value="1"/>
</dbReference>
<dbReference type="InterPro" id="IPR051043">
    <property type="entry name" value="Sulfatase_Mod_Factor_Kinase"/>
</dbReference>
<evidence type="ECO:0000313" key="4">
    <source>
        <dbReference type="Proteomes" id="UP000770785"/>
    </source>
</evidence>
<dbReference type="RefSeq" id="WP_168037885.1">
    <property type="nucleotide sequence ID" value="NZ_JAATJH010000004.1"/>
</dbReference>
<evidence type="ECO:0000313" key="3">
    <source>
        <dbReference type="EMBL" id="NJC27092.1"/>
    </source>
</evidence>
<keyword evidence="4" id="KW-1185">Reference proteome</keyword>
<dbReference type="Gene3D" id="3.90.1580.10">
    <property type="entry name" value="paralog of FGE (formylglycine-generating enzyme)"/>
    <property type="match status" value="1"/>
</dbReference>
<organism evidence="3 4">
    <name type="scientific">Neolewinella antarctica</name>
    <dbReference type="NCBI Taxonomy" id="442734"/>
    <lineage>
        <taxon>Bacteria</taxon>
        <taxon>Pseudomonadati</taxon>
        <taxon>Bacteroidota</taxon>
        <taxon>Saprospiria</taxon>
        <taxon>Saprospirales</taxon>
        <taxon>Lewinellaceae</taxon>
        <taxon>Neolewinella</taxon>
    </lineage>
</organism>
<feature type="chain" id="PRO_5045460858" evidence="1">
    <location>
        <begin position="20"/>
        <end position="682"/>
    </location>
</feature>
<dbReference type="InterPro" id="IPR005532">
    <property type="entry name" value="SUMF_dom"/>
</dbReference>
<dbReference type="EMBL" id="JAATJH010000004">
    <property type="protein sequence ID" value="NJC27092.1"/>
    <property type="molecule type" value="Genomic_DNA"/>
</dbReference>
<proteinExistence type="predicted"/>
<accession>A0ABX0XEB2</accession>
<dbReference type="PANTHER" id="PTHR23150:SF19">
    <property type="entry name" value="FORMYLGLYCINE-GENERATING ENZYME"/>
    <property type="match status" value="1"/>
</dbReference>
<name>A0ABX0XEB2_9BACT</name>
<feature type="signal peptide" evidence="1">
    <location>
        <begin position="1"/>
        <end position="19"/>
    </location>
</feature>
<dbReference type="Pfam" id="PF03781">
    <property type="entry name" value="FGE-sulfatase"/>
    <property type="match status" value="1"/>
</dbReference>
<evidence type="ECO:0000259" key="2">
    <source>
        <dbReference type="Pfam" id="PF03781"/>
    </source>
</evidence>
<reference evidence="3 4" key="1">
    <citation type="submission" date="2020-03" db="EMBL/GenBank/DDBJ databases">
        <title>Genomic Encyclopedia of Type Strains, Phase IV (KMG-IV): sequencing the most valuable type-strain genomes for metagenomic binning, comparative biology and taxonomic classification.</title>
        <authorList>
            <person name="Goeker M."/>
        </authorList>
    </citation>
    <scope>NUCLEOTIDE SEQUENCE [LARGE SCALE GENOMIC DNA]</scope>
    <source>
        <strain evidence="3 4">DSM 105096</strain>
    </source>
</reference>
<dbReference type="InterPro" id="IPR016187">
    <property type="entry name" value="CTDL_fold"/>
</dbReference>
<dbReference type="InterPro" id="IPR042095">
    <property type="entry name" value="SUMF_sf"/>
</dbReference>
<keyword evidence="1" id="KW-0732">Signal</keyword>
<comment type="caution">
    <text evidence="3">The sequence shown here is derived from an EMBL/GenBank/DDBJ whole genome shotgun (WGS) entry which is preliminary data.</text>
</comment>
<evidence type="ECO:0000256" key="1">
    <source>
        <dbReference type="SAM" id="SignalP"/>
    </source>
</evidence>
<sequence>MHPIGLCLLLGFVTSLATAQPAPFVDVLHAEHPGAYYDEQAAGWRQETEGDCAAVDAWYQYYKAALYSNRFGTGTYGLPAILAAAEDQLPENSHYRHYLRFAADKRPTERWTELLRAYALDPDWPEAWPAMAAYYEVTGAPDKRDAVLQQLHATDPIPTGLMDYNYNQLMSAPEKGILLTAGDADTYPSWLLQTTFGVRPDVLVLNVALLVAYPDFRQATFERLSVLPGAAGEVTGLDLVNQLSKQDRPLCLAATNDRLIQELPKDKLYLTGLTFRYSDVAVVSDWSRTTTLQRKWRLERLLQPLDNSPAQAVADRLNQNYLPALLDVFVAEARLSRLLPGIQVRDLIETIARRAGREIDVIEYLNSLEEPQLASAKPGVTAKEIDKNLSFIPSKILAINTMQGESEAWVDTAYLPAFHAQETEVSNADYQLFLQDLLRQRKFNYIDSAEVAKTDWLALLPDSVRNWPPDVLYQAGRPDAGNHPIVNISHRAAELYALWLTQAYNADPAAKRRVNFRLSTAREFEHAARGGQRYAPYPWGGPYVRNAAGCWLANTNTLLWELDGKSKDYRGIAGRETEEEANAANDRPGTRFARRWARLKAKRDCADNDDGAWLTTATGTYFPNDYGLYNMSGNAAEMISEPGKIMGGSWLDPAEDMKIGVLVERAQPHPSTGFRLVMDVVN</sequence>
<feature type="domain" description="Sulfatase-modifying factor enzyme-like" evidence="2">
    <location>
        <begin position="406"/>
        <end position="553"/>
    </location>
</feature>
<dbReference type="Proteomes" id="UP000770785">
    <property type="component" value="Unassembled WGS sequence"/>
</dbReference>
<dbReference type="PANTHER" id="PTHR23150">
    <property type="entry name" value="SULFATASE MODIFYING FACTOR 1, 2"/>
    <property type="match status" value="1"/>
</dbReference>
<gene>
    <name evidence="3" type="ORF">GGR27_002605</name>
</gene>